<sequence length="374" mass="42357">MRKITKGGTTITYPDEVGFAFNPCLITASGEGLEAVKLIVSSEKEIKGGIILVNAIKGTCYCDIREYVQAFFSEVTFDKVDYDKESKSNLGMPINIKFKAFYKKEDMSELFDIDTFFVWGAMKMGGQEIYNGRRTLTWFRGFPFTVGVYAENGGSIMVSKDGVKERVINIPEQGVWNIPLKSKEDDARKYYSISDCSGACAEFVFDGTFDMTFRKRKDLGGDNTAVEKVRINVVDGYDEGYYLRWIDRHGFYNYYLFKGGDESRKITEKGVFVRNNLMAYDMSYGRMGHAGRQSQMGRRDTISVCAPLVDSEIWDMLFDVTTSPCVDLFAGYKEEGVPCWIPITIVPGSYTKQRAALQDFMCNIVMPEVPVQKL</sequence>
<evidence type="ECO:0000313" key="1">
    <source>
        <dbReference type="EMBL" id="KXB79769.1"/>
    </source>
</evidence>
<gene>
    <name evidence="1" type="ORF">HMPREF1860_00538</name>
</gene>
<dbReference type="PATRIC" id="fig|419005.5.peg.540"/>
<dbReference type="RefSeq" id="WP_060932623.1">
    <property type="nucleotide sequence ID" value="NZ_KQ960488.1"/>
</dbReference>
<dbReference type="STRING" id="419005.HMPREF1860_00538"/>
<reference evidence="1 2" key="1">
    <citation type="submission" date="2016-01" db="EMBL/GenBank/DDBJ databases">
        <authorList>
            <person name="Oliw E.H."/>
        </authorList>
    </citation>
    <scope>NUCLEOTIDE SEQUENCE [LARGE SCALE GENOMIC DNA]</scope>
    <source>
        <strain evidence="1 2">DNF00307</strain>
    </source>
</reference>
<evidence type="ECO:0000313" key="2">
    <source>
        <dbReference type="Proteomes" id="UP000070531"/>
    </source>
</evidence>
<dbReference type="Proteomes" id="UP000070531">
    <property type="component" value="Unassembled WGS sequence"/>
</dbReference>
<dbReference type="AlphaFoldDB" id="A0A134BIM6"/>
<name>A0A134BIM6_9BACT</name>
<accession>A0A134BIM6</accession>
<protein>
    <submittedName>
        <fullName evidence="1">Uncharacterized protein</fullName>
    </submittedName>
</protein>
<dbReference type="EMBL" id="LSDL01000023">
    <property type="protein sequence ID" value="KXB79769.1"/>
    <property type="molecule type" value="Genomic_DNA"/>
</dbReference>
<organism evidence="1">
    <name type="scientific">Prevotella amnii</name>
    <dbReference type="NCBI Taxonomy" id="419005"/>
    <lineage>
        <taxon>Bacteria</taxon>
        <taxon>Pseudomonadati</taxon>
        <taxon>Bacteroidota</taxon>
        <taxon>Bacteroidia</taxon>
        <taxon>Bacteroidales</taxon>
        <taxon>Prevotellaceae</taxon>
        <taxon>Prevotella</taxon>
    </lineage>
</organism>
<comment type="caution">
    <text evidence="1">The sequence shown here is derived from an EMBL/GenBank/DDBJ whole genome shotgun (WGS) entry which is preliminary data.</text>
</comment>
<proteinExistence type="predicted"/>